<dbReference type="AlphaFoldDB" id="A0A9P5NHG6"/>
<proteinExistence type="predicted"/>
<keyword evidence="2" id="KW-1185">Reference proteome</keyword>
<protein>
    <recommendedName>
        <fullName evidence="3">F-box domain-containing protein</fullName>
    </recommendedName>
</protein>
<organism evidence="1 2">
    <name type="scientific">Gymnopilus junonius</name>
    <name type="common">Spectacular rustgill mushroom</name>
    <name type="synonym">Gymnopilus spectabilis subsp. junonius</name>
    <dbReference type="NCBI Taxonomy" id="109634"/>
    <lineage>
        <taxon>Eukaryota</taxon>
        <taxon>Fungi</taxon>
        <taxon>Dikarya</taxon>
        <taxon>Basidiomycota</taxon>
        <taxon>Agaricomycotina</taxon>
        <taxon>Agaricomycetes</taxon>
        <taxon>Agaricomycetidae</taxon>
        <taxon>Agaricales</taxon>
        <taxon>Agaricineae</taxon>
        <taxon>Hymenogastraceae</taxon>
        <taxon>Gymnopilus</taxon>
    </lineage>
</organism>
<dbReference type="Gene3D" id="1.20.1280.50">
    <property type="match status" value="1"/>
</dbReference>
<accession>A0A9P5NHG6</accession>
<evidence type="ECO:0000313" key="1">
    <source>
        <dbReference type="EMBL" id="KAF8886671.1"/>
    </source>
</evidence>
<comment type="caution">
    <text evidence="1">The sequence shown here is derived from an EMBL/GenBank/DDBJ whole genome shotgun (WGS) entry which is preliminary data.</text>
</comment>
<name>A0A9P5NHG6_GYMJU</name>
<dbReference type="OrthoDB" id="2788844at2759"/>
<sequence>MPRTLVWRKRFIRLGNRLASLFKKGPLKYFPFDSLPNELRLHCFSFLTLEALIASKAVCAEWRILVPLTDMYPPRRHLYNLYSMVIDNPKPDREAQLYYGRWFEPSFNREEYINSLLKQHCALPEEFCIWVLEWPARLIVNNIWPGLTLKHCLLDGPSTGGSSRKCGVNWLSLKPPQLCALLANDRVSCDPKYAPSLLVWRMRWVWLNSFRPPHELGEEEFFEFDCDTWLVFDEESKYFGKVLECPNLYSADVGKIPREFQYRAKEEFPDWIQYLEQRWHGIAPCGRQTSGNIIPRFTFNRDIRKIKFEVGSIHQDCIPAEPWTKNQLEIT</sequence>
<dbReference type="EMBL" id="JADNYJ010000094">
    <property type="protein sequence ID" value="KAF8886671.1"/>
    <property type="molecule type" value="Genomic_DNA"/>
</dbReference>
<reference evidence="1" key="1">
    <citation type="submission" date="2020-11" db="EMBL/GenBank/DDBJ databases">
        <authorList>
            <consortium name="DOE Joint Genome Institute"/>
            <person name="Ahrendt S."/>
            <person name="Riley R."/>
            <person name="Andreopoulos W."/>
            <person name="LaButti K."/>
            <person name="Pangilinan J."/>
            <person name="Ruiz-duenas F.J."/>
            <person name="Barrasa J.M."/>
            <person name="Sanchez-Garcia M."/>
            <person name="Camarero S."/>
            <person name="Miyauchi S."/>
            <person name="Serrano A."/>
            <person name="Linde D."/>
            <person name="Babiker R."/>
            <person name="Drula E."/>
            <person name="Ayuso-Fernandez I."/>
            <person name="Pacheco R."/>
            <person name="Padilla G."/>
            <person name="Ferreira P."/>
            <person name="Barriuso J."/>
            <person name="Kellner H."/>
            <person name="Castanera R."/>
            <person name="Alfaro M."/>
            <person name="Ramirez L."/>
            <person name="Pisabarro A.G."/>
            <person name="Kuo A."/>
            <person name="Tritt A."/>
            <person name="Lipzen A."/>
            <person name="He G."/>
            <person name="Yan M."/>
            <person name="Ng V."/>
            <person name="Cullen D."/>
            <person name="Martin F."/>
            <person name="Rosso M.-N."/>
            <person name="Henrissat B."/>
            <person name="Hibbett D."/>
            <person name="Martinez A.T."/>
            <person name="Grigoriev I.V."/>
        </authorList>
    </citation>
    <scope>NUCLEOTIDE SEQUENCE</scope>
    <source>
        <strain evidence="1">AH 44721</strain>
    </source>
</reference>
<dbReference type="SUPFAM" id="SSF81383">
    <property type="entry name" value="F-box domain"/>
    <property type="match status" value="1"/>
</dbReference>
<evidence type="ECO:0000313" key="2">
    <source>
        <dbReference type="Proteomes" id="UP000724874"/>
    </source>
</evidence>
<gene>
    <name evidence="1" type="ORF">CPB84DRAFT_1787326</name>
</gene>
<dbReference type="InterPro" id="IPR036047">
    <property type="entry name" value="F-box-like_dom_sf"/>
</dbReference>
<dbReference type="Proteomes" id="UP000724874">
    <property type="component" value="Unassembled WGS sequence"/>
</dbReference>
<evidence type="ECO:0008006" key="3">
    <source>
        <dbReference type="Google" id="ProtNLM"/>
    </source>
</evidence>